<protein>
    <submittedName>
        <fullName evidence="1">Uncharacterized protein</fullName>
    </submittedName>
</protein>
<dbReference type="EMBL" id="AMCW01000004">
    <property type="protein sequence ID" value="EKK04480.1"/>
    <property type="molecule type" value="Genomic_DNA"/>
</dbReference>
<dbReference type="AlphaFoldDB" id="K5CK77"/>
<organism evidence="1 2">
    <name type="scientific">Rhodopirellula baltica SH28</name>
    <dbReference type="NCBI Taxonomy" id="993517"/>
    <lineage>
        <taxon>Bacteria</taxon>
        <taxon>Pseudomonadati</taxon>
        <taxon>Planctomycetota</taxon>
        <taxon>Planctomycetia</taxon>
        <taxon>Pirellulales</taxon>
        <taxon>Pirellulaceae</taxon>
        <taxon>Rhodopirellula</taxon>
    </lineage>
</organism>
<evidence type="ECO:0000313" key="1">
    <source>
        <dbReference type="EMBL" id="EKK04480.1"/>
    </source>
</evidence>
<dbReference type="PATRIC" id="fig|993517.3.peg.103"/>
<proteinExistence type="predicted"/>
<comment type="caution">
    <text evidence="1">The sequence shown here is derived from an EMBL/GenBank/DDBJ whole genome shotgun (WGS) entry which is preliminary data.</text>
</comment>
<name>K5CK77_RHOBT</name>
<gene>
    <name evidence="1" type="ORF">RBSH_00095</name>
</gene>
<reference evidence="1 2" key="1">
    <citation type="journal article" date="2013" name="Mar. Genomics">
        <title>Expression of sulfatases in Rhodopirellula baltica and the diversity of sulfatases in the genus Rhodopirellula.</title>
        <authorList>
            <person name="Wegner C.E."/>
            <person name="Richter-Heitmann T."/>
            <person name="Klindworth A."/>
            <person name="Klockow C."/>
            <person name="Richter M."/>
            <person name="Achstetter T."/>
            <person name="Glockner F.O."/>
            <person name="Harder J."/>
        </authorList>
    </citation>
    <scope>NUCLEOTIDE SEQUENCE [LARGE SCALE GENOMIC DNA]</scope>
    <source>
        <strain evidence="1 2">SH28</strain>
    </source>
</reference>
<sequence>MRSVPHHSESPDENHGGFEGSFIKVSSASLSNYSDHCVPFNRLKAKCFWSFIEFSFLNHVPTEVIRAASITDAEPIKLTAIFAAAPLGRL</sequence>
<dbReference type="Proteomes" id="UP000007993">
    <property type="component" value="Unassembled WGS sequence"/>
</dbReference>
<evidence type="ECO:0000313" key="2">
    <source>
        <dbReference type="Proteomes" id="UP000007993"/>
    </source>
</evidence>
<accession>K5CK77</accession>